<gene>
    <name evidence="2" type="ORF">MIP_00136</name>
</gene>
<dbReference type="GO" id="GO:0016853">
    <property type="term" value="F:isomerase activity"/>
    <property type="evidence" value="ECO:0007669"/>
    <property type="project" value="UniProtKB-KW"/>
</dbReference>
<sequence length="93" mass="9823">MAMTGGFELMQAADIVLVREDARIADNHINFGMIPGGGSTARLPRIVGRQAALALPLSGDRLSGTDAIERGRAYRSFTLPPTSTTASKRLLPG</sequence>
<dbReference type="Pfam" id="PF00378">
    <property type="entry name" value="ECH_1"/>
    <property type="match status" value="1"/>
</dbReference>
<dbReference type="PATRIC" id="fig|1232724.3.peg.100"/>
<dbReference type="PANTHER" id="PTHR11941">
    <property type="entry name" value="ENOYL-COA HYDRATASE-RELATED"/>
    <property type="match status" value="1"/>
</dbReference>
<dbReference type="GO" id="GO:0006635">
    <property type="term" value="P:fatty acid beta-oxidation"/>
    <property type="evidence" value="ECO:0007669"/>
    <property type="project" value="TreeGrafter"/>
</dbReference>
<evidence type="ECO:0000256" key="1">
    <source>
        <dbReference type="ARBA" id="ARBA00023098"/>
    </source>
</evidence>
<reference evidence="2 3" key="1">
    <citation type="journal article" date="2007" name="PLoS ONE">
        <title>Molecular analysis of a leprosy immunotherapeutic bacillus provides insights into Mycobacterium evolution.</title>
        <authorList>
            <person name="Ahmed N."/>
            <person name="Saini V."/>
            <person name="Raghuvanshi S."/>
            <person name="Khurana J.P."/>
            <person name="Tyagi A.K."/>
            <person name="Tyagi A.K."/>
            <person name="Hasnain S.E."/>
        </authorList>
    </citation>
    <scope>NUCLEOTIDE SEQUENCE [LARGE SCALE GENOMIC DNA]</scope>
    <source>
        <strain evidence="2">MTCC 9506</strain>
    </source>
</reference>
<dbReference type="CDD" id="cd06558">
    <property type="entry name" value="crotonase-like"/>
    <property type="match status" value="1"/>
</dbReference>
<dbReference type="PANTHER" id="PTHR11941:SF54">
    <property type="entry name" value="ENOYL-COA HYDRATASE, MITOCHONDRIAL"/>
    <property type="match status" value="1"/>
</dbReference>
<protein>
    <submittedName>
        <fullName evidence="2">Enoyl-CoA hydratase/isomerase family protein</fullName>
    </submittedName>
</protein>
<dbReference type="Gene3D" id="3.90.226.10">
    <property type="entry name" value="2-enoyl-CoA Hydratase, Chain A, domain 1"/>
    <property type="match status" value="1"/>
</dbReference>
<dbReference type="KEGG" id="mid:MIP_00136"/>
<evidence type="ECO:0000313" key="2">
    <source>
        <dbReference type="EMBL" id="AFS12079.1"/>
    </source>
</evidence>
<keyword evidence="1" id="KW-0443">Lipid metabolism</keyword>
<evidence type="ECO:0000313" key="3">
    <source>
        <dbReference type="Proteomes" id="UP000007329"/>
    </source>
</evidence>
<dbReference type="InterPro" id="IPR029045">
    <property type="entry name" value="ClpP/crotonase-like_dom_sf"/>
</dbReference>
<dbReference type="SUPFAM" id="SSF52096">
    <property type="entry name" value="ClpP/crotonase"/>
    <property type="match status" value="1"/>
</dbReference>
<dbReference type="Proteomes" id="UP000007329">
    <property type="component" value="Chromosome"/>
</dbReference>
<proteinExistence type="predicted"/>
<keyword evidence="2" id="KW-0413">Isomerase</keyword>
<organism evidence="2 3">
    <name type="scientific">Mycobacterium indicus pranii (strain DSM 45239 / MTCC 9506)</name>
    <dbReference type="NCBI Taxonomy" id="1232724"/>
    <lineage>
        <taxon>Bacteria</taxon>
        <taxon>Bacillati</taxon>
        <taxon>Actinomycetota</taxon>
        <taxon>Actinomycetes</taxon>
        <taxon>Mycobacteriales</taxon>
        <taxon>Mycobacteriaceae</taxon>
        <taxon>Mycobacterium</taxon>
        <taxon>Mycobacterium avium complex (MAC)</taxon>
    </lineage>
</organism>
<dbReference type="AlphaFoldDB" id="J9W533"/>
<dbReference type="HOGENOM" id="CLU_2396499_0_0_11"/>
<reference evidence="2 3" key="2">
    <citation type="journal article" date="2012" name="Nucleic Acids Res.">
        <title>Massive gene acquisitions in Mycobacterium indicus pranii provide a perspective on mycobacterial evolution.</title>
        <authorList>
            <person name="Saini V."/>
            <person name="Raghuvanshi S."/>
            <person name="Khurana J.P."/>
            <person name="Ahmed N."/>
            <person name="Hasnain S.E."/>
            <person name="Tyagi A.K."/>
            <person name="Tyagi A.K."/>
        </authorList>
    </citation>
    <scope>NUCLEOTIDE SEQUENCE [LARGE SCALE GENOMIC DNA]</scope>
    <source>
        <strain evidence="3">DSM 45239 / MTCC 9506</strain>
    </source>
</reference>
<dbReference type="InterPro" id="IPR001753">
    <property type="entry name" value="Enoyl-CoA_hydra/iso"/>
</dbReference>
<name>J9W533_MYCIP</name>
<dbReference type="EMBL" id="CP002275">
    <property type="protein sequence ID" value="AFS12079.1"/>
    <property type="molecule type" value="Genomic_DNA"/>
</dbReference>
<accession>J9W533</accession>